<feature type="domain" description="Reverse transcriptase" evidence="2">
    <location>
        <begin position="110"/>
        <end position="396"/>
    </location>
</feature>
<protein>
    <submittedName>
        <fullName evidence="3">RNA-directed DNA polymerase</fullName>
    </submittedName>
</protein>
<dbReference type="PANTHER" id="PTHR34047:SF8">
    <property type="entry name" value="PROTEIN YKFC"/>
    <property type="match status" value="1"/>
</dbReference>
<evidence type="ECO:0000313" key="4">
    <source>
        <dbReference type="Proteomes" id="UP001228019"/>
    </source>
</evidence>
<dbReference type="PROSITE" id="PS50878">
    <property type="entry name" value="RT_POL"/>
    <property type="match status" value="1"/>
</dbReference>
<dbReference type="GO" id="GO:0003964">
    <property type="term" value="F:RNA-directed DNA polymerase activity"/>
    <property type="evidence" value="ECO:0007669"/>
    <property type="project" value="UniProtKB-KW"/>
</dbReference>
<reference evidence="3 4" key="1">
    <citation type="submission" date="2023-07" db="EMBL/GenBank/DDBJ databases">
        <title>Identification of four novel Pseudomonas species associated with bacterial leaf spot of cucurbits.</title>
        <authorList>
            <person name="Fullem K.R."/>
        </authorList>
    </citation>
    <scope>NUCLEOTIDE SEQUENCE [LARGE SCALE GENOMIC DNA]</scope>
    <source>
        <strain evidence="3 4">K18</strain>
    </source>
</reference>
<keyword evidence="3" id="KW-0808">Transferase</keyword>
<evidence type="ECO:0000259" key="2">
    <source>
        <dbReference type="PROSITE" id="PS50878"/>
    </source>
</evidence>
<keyword evidence="4" id="KW-1185">Reference proteome</keyword>
<keyword evidence="3" id="KW-0548">Nucleotidyltransferase</keyword>
<dbReference type="RefSeq" id="WP_304554029.1">
    <property type="nucleotide sequence ID" value="NZ_JAUQOP010000011.1"/>
</dbReference>
<gene>
    <name evidence="3" type="ORF">Q6A48_10390</name>
</gene>
<dbReference type="EMBL" id="JAUQOP010000011">
    <property type="protein sequence ID" value="MDO7897298.1"/>
    <property type="molecule type" value="Genomic_DNA"/>
</dbReference>
<name>A0ABT9C141_9PSED</name>
<dbReference type="InterPro" id="IPR051083">
    <property type="entry name" value="GrpII_Intron_Splice-Mob/Def"/>
</dbReference>
<sequence>MGLLASKYRALQPTFEYLTDKVVLAQAWKKAHQYIRSTNWYADNFELDRSALDLDERLNHWIAELKSPEFSFDALRLVPAPKAERWAFIKAQDLNVLDMVLHDWTFDASETYTHRWSPEAKKPKPLRPLAHVSIRDQCLLMALMMCLVNKVESSQGNAATPLNEVHQKKIVNYGNRLYCQFKDSDATFAWGNSTSYSKYFSDYQKFLARPLYFGAEALQQKHKGQQVFEVHLDIAKFYDNIDRNKLVSGIRDLCDNNQDPIVERLLESLVSWKWDAASPAIYEEVCKSDQENIPSGIPQGLVVGGFLANIYLLNFDEVAQVLIGQDLSDKIRLVDYCRYVDDMRLILLVDDGIRSEEIRSVIDEKIGCYLLALGLKFNHDKTKVEKFIYKRSGISTKLKDIQSKVSGPLSASEVDEQLGHLEGLIGLADSLRDSQTDQDNTNPLAIIEAPSNDVRDDTLLRFSANKIHSLLKQKRSFFSQELDENGNPKPGTWDYLQERMARKFISCWSKDPSLTLLLKKGLELFPDKRVLKPVLGQLMSVAQREAEVHQQQVAQYCLGEIFRHAATVIHTKDKWTFPAHADTNGFFEHLQNLAVNIISSSSAHKNLIDQAMFYCLVRNDSPLDQDTSSDDFNVITKMMKGYRNISAKMSAADFVANALLSYQLSCDKGLVVRAVSCLLEKAFAKVFPLPAGSLCRLDVKIFCKKIAVESPAFLSALADYAKNNDCRWISECKDVMEKAGLFQLAITGDLNRFNGKPISLLGVVKRSDNPFAHENSALALLQALLSGGDFDCELDSLTEYSLDLISNIDLGKCTITCSNWGKIQSLDVRFSIVIDFDEDPIFPLPEWIEENHKPLYRLGIFLRSCLMGNVDWSSMSSADSSQARYIGLRSSFVKRQLGMMHSPEALNGETAPMSNWVSSLLFALLQWPGTNLHEGNYEWPKIWDIKSLQKLTIERLRYQKKLFCTMTGIPAYVERFSFDWQKDKKSLKVVMVQSLLPLKGDFQEHGLMLDTPKYRSRHRRHIASVAELILHKAHSQRSIDDLNYKDSSIDLIIWPELSVSEQDVDILHQLANKTGAMIFTGLTFMKLHGVEGPNNVAKWLIPQKLSAGKKFISRLQGKFNMMKDEVGKVKPWRPYQLLIELVHPAFPKDKGFTLSGSVCYDATDIKISADLKDKSDAYLVVALNQDVTTFDSMVDALYYHMYQHVALVNTGEFGGSVAKAPYKERYDKLVTHVHGSNQVSISSFEMNMFDFRSVGSSYRSGKKVKTKPAG</sequence>
<evidence type="ECO:0000256" key="1">
    <source>
        <dbReference type="ARBA" id="ARBA00034120"/>
    </source>
</evidence>
<dbReference type="PANTHER" id="PTHR34047">
    <property type="entry name" value="NUCLEAR INTRON MATURASE 1, MITOCHONDRIAL-RELATED"/>
    <property type="match status" value="1"/>
</dbReference>
<keyword evidence="3" id="KW-0695">RNA-directed DNA polymerase</keyword>
<proteinExistence type="inferred from homology"/>
<comment type="similarity">
    <text evidence="1">Belongs to the bacterial reverse transcriptase family.</text>
</comment>
<dbReference type="InterPro" id="IPR000477">
    <property type="entry name" value="RT_dom"/>
</dbReference>
<evidence type="ECO:0000313" key="3">
    <source>
        <dbReference type="EMBL" id="MDO7897298.1"/>
    </source>
</evidence>
<dbReference type="Proteomes" id="UP001228019">
    <property type="component" value="Unassembled WGS sequence"/>
</dbReference>
<comment type="caution">
    <text evidence="3">The sequence shown here is derived from an EMBL/GenBank/DDBJ whole genome shotgun (WGS) entry which is preliminary data.</text>
</comment>
<dbReference type="CDD" id="cd01646">
    <property type="entry name" value="RT_Bac_retron_I"/>
    <property type="match status" value="1"/>
</dbReference>
<organism evidence="3 4">
    <name type="scientific">Pseudomonas citrulli</name>
    <dbReference type="NCBI Taxonomy" id="3064347"/>
    <lineage>
        <taxon>Bacteria</taxon>
        <taxon>Pseudomonadati</taxon>
        <taxon>Pseudomonadota</taxon>
        <taxon>Gammaproteobacteria</taxon>
        <taxon>Pseudomonadales</taxon>
        <taxon>Pseudomonadaceae</taxon>
        <taxon>Pseudomonas</taxon>
    </lineage>
</organism>
<accession>A0ABT9C141</accession>